<evidence type="ECO:0000313" key="2">
    <source>
        <dbReference type="Proteomes" id="UP000198211"/>
    </source>
</evidence>
<protein>
    <submittedName>
        <fullName evidence="1">Cysteine protease</fullName>
    </submittedName>
</protein>
<dbReference type="EMBL" id="NBNE01012333">
    <property type="protein sequence ID" value="OWY95909.1"/>
    <property type="molecule type" value="Genomic_DNA"/>
</dbReference>
<dbReference type="Proteomes" id="UP000198211">
    <property type="component" value="Unassembled WGS sequence"/>
</dbReference>
<dbReference type="AlphaFoldDB" id="A0A225UUL3"/>
<dbReference type="GO" id="GO:0008233">
    <property type="term" value="F:peptidase activity"/>
    <property type="evidence" value="ECO:0007669"/>
    <property type="project" value="UniProtKB-KW"/>
</dbReference>
<dbReference type="GO" id="GO:0006508">
    <property type="term" value="P:proteolysis"/>
    <property type="evidence" value="ECO:0007669"/>
    <property type="project" value="UniProtKB-KW"/>
</dbReference>
<sequence length="105" mass="11889">YHFDSVNGGHDSAPIFSALHWFLQRSTTGHVSAQAYALISKPRQLNTVYCDIYMLHYIGRVKVFIETERPESLLPAIYTLVKGSFNINKADQAPSTLFRQLSRTA</sequence>
<reference evidence="2" key="1">
    <citation type="submission" date="2017-03" db="EMBL/GenBank/DDBJ databases">
        <title>Phytopthora megakarya and P. palmivora, two closely related causual agents of cacao black pod achieved similar genome size and gene model numbers by different mechanisms.</title>
        <authorList>
            <person name="Ali S."/>
            <person name="Shao J."/>
            <person name="Larry D.J."/>
            <person name="Kronmiller B."/>
            <person name="Shen D."/>
            <person name="Strem M.D."/>
            <person name="Melnick R.L."/>
            <person name="Guiltinan M.J."/>
            <person name="Tyler B.M."/>
            <person name="Meinhardt L.W."/>
            <person name="Bailey B.A."/>
        </authorList>
    </citation>
    <scope>NUCLEOTIDE SEQUENCE [LARGE SCALE GENOMIC DNA]</scope>
    <source>
        <strain evidence="2">zdho120</strain>
    </source>
</reference>
<proteinExistence type="predicted"/>
<organism evidence="1 2">
    <name type="scientific">Phytophthora megakarya</name>
    <dbReference type="NCBI Taxonomy" id="4795"/>
    <lineage>
        <taxon>Eukaryota</taxon>
        <taxon>Sar</taxon>
        <taxon>Stramenopiles</taxon>
        <taxon>Oomycota</taxon>
        <taxon>Peronosporomycetes</taxon>
        <taxon>Peronosporales</taxon>
        <taxon>Peronosporaceae</taxon>
        <taxon>Phytophthora</taxon>
    </lineage>
</organism>
<comment type="caution">
    <text evidence="1">The sequence shown here is derived from an EMBL/GenBank/DDBJ whole genome shotgun (WGS) entry which is preliminary data.</text>
</comment>
<name>A0A225UUL3_9STRA</name>
<gene>
    <name evidence="1" type="ORF">PHMEG_00033958</name>
</gene>
<feature type="non-terminal residue" evidence="1">
    <location>
        <position position="1"/>
    </location>
</feature>
<keyword evidence="1" id="KW-0378">Hydrolase</keyword>
<keyword evidence="2" id="KW-1185">Reference proteome</keyword>
<keyword evidence="1" id="KW-0645">Protease</keyword>
<accession>A0A225UUL3</accession>
<evidence type="ECO:0000313" key="1">
    <source>
        <dbReference type="EMBL" id="OWY95909.1"/>
    </source>
</evidence>